<dbReference type="EMBL" id="DQWS01000230">
    <property type="protein sequence ID" value="HDD53631.1"/>
    <property type="molecule type" value="Genomic_DNA"/>
</dbReference>
<reference evidence="1" key="1">
    <citation type="journal article" date="2020" name="mSystems">
        <title>Genome- and Community-Level Interaction Insights into Carbon Utilization and Element Cycling Functions of Hydrothermarchaeota in Hydrothermal Sediment.</title>
        <authorList>
            <person name="Zhou Z."/>
            <person name="Liu Y."/>
            <person name="Xu W."/>
            <person name="Pan J."/>
            <person name="Luo Z.H."/>
            <person name="Li M."/>
        </authorList>
    </citation>
    <scope>NUCLEOTIDE SEQUENCE [LARGE SCALE GENOMIC DNA]</scope>
    <source>
        <strain evidence="1">HyVt-115</strain>
    </source>
</reference>
<comment type="caution">
    <text evidence="1">The sequence shown here is derived from an EMBL/GenBank/DDBJ whole genome shotgun (WGS) entry which is preliminary data.</text>
</comment>
<organism evidence="1">
    <name type="scientific">Thermosulfidibacter takaii</name>
    <dbReference type="NCBI Taxonomy" id="412593"/>
    <lineage>
        <taxon>Bacteria</taxon>
        <taxon>Pseudomonadati</taxon>
        <taxon>Thermosulfidibacterota</taxon>
        <taxon>Thermosulfidibacteria</taxon>
        <taxon>Thermosulfidibacterales</taxon>
        <taxon>Thermosulfidibacteraceae</taxon>
    </lineage>
</organism>
<dbReference type="AlphaFoldDB" id="A0A7C0U7D2"/>
<proteinExistence type="predicted"/>
<name>A0A7C0U7D2_9BACT</name>
<sequence length="171" mass="19623">MARKVTITIPDDLHERMQRYRERFSISSICAEAIRKSIDSISEAVLKAKKRFELLSLEEASDLAFKEGIRWAGCKASLEQLAFVCEFYDWDNQDTEALLLNEGVEELYNSHSGSVYDFVVAEGIIADLMSRFLTEKNEDIEVIDSFIRGARSVWVDIRREAVQKLTNECSE</sequence>
<dbReference type="Proteomes" id="UP000885690">
    <property type="component" value="Unassembled WGS sequence"/>
</dbReference>
<protein>
    <submittedName>
        <fullName evidence="1">Uncharacterized protein</fullName>
    </submittedName>
</protein>
<evidence type="ECO:0000313" key="1">
    <source>
        <dbReference type="EMBL" id="HDD53631.1"/>
    </source>
</evidence>
<accession>A0A7C0U7D2</accession>
<gene>
    <name evidence="1" type="ORF">ENF32_06160</name>
</gene>